<dbReference type="Proteomes" id="UP000626109">
    <property type="component" value="Unassembled WGS sequence"/>
</dbReference>
<dbReference type="SUPFAM" id="SSF50985">
    <property type="entry name" value="RCC1/BLIP-II"/>
    <property type="match status" value="1"/>
</dbReference>
<proteinExistence type="predicted"/>
<organism evidence="1 2">
    <name type="scientific">Polarella glacialis</name>
    <name type="common">Dinoflagellate</name>
    <dbReference type="NCBI Taxonomy" id="89957"/>
    <lineage>
        <taxon>Eukaryota</taxon>
        <taxon>Sar</taxon>
        <taxon>Alveolata</taxon>
        <taxon>Dinophyceae</taxon>
        <taxon>Suessiales</taxon>
        <taxon>Suessiaceae</taxon>
        <taxon>Polarella</taxon>
    </lineage>
</organism>
<comment type="caution">
    <text evidence="1">The sequence shown here is derived from an EMBL/GenBank/DDBJ whole genome shotgun (WGS) entry which is preliminary data.</text>
</comment>
<evidence type="ECO:0000313" key="1">
    <source>
        <dbReference type="EMBL" id="CAE8663322.1"/>
    </source>
</evidence>
<dbReference type="AlphaFoldDB" id="A0A813J3K4"/>
<reference evidence="1" key="1">
    <citation type="submission" date="2021-02" db="EMBL/GenBank/DDBJ databases">
        <authorList>
            <person name="Dougan E. K."/>
            <person name="Rhodes N."/>
            <person name="Thang M."/>
            <person name="Chan C."/>
        </authorList>
    </citation>
    <scope>NUCLEOTIDE SEQUENCE</scope>
</reference>
<dbReference type="InterPro" id="IPR009091">
    <property type="entry name" value="RCC1/BLIP-II"/>
</dbReference>
<gene>
    <name evidence="1" type="ORF">PGLA2088_LOCUS15227</name>
</gene>
<protein>
    <submittedName>
        <fullName evidence="1">Uncharacterized protein</fullName>
    </submittedName>
</protein>
<feature type="non-terminal residue" evidence="1">
    <location>
        <position position="1"/>
    </location>
</feature>
<accession>A0A813J3K4</accession>
<dbReference type="EMBL" id="CAJNNW010018708">
    <property type="protein sequence ID" value="CAE8663322.1"/>
    <property type="molecule type" value="Genomic_DNA"/>
</dbReference>
<dbReference type="Gene3D" id="2.130.10.30">
    <property type="entry name" value="Regulator of chromosome condensation 1/beta-lactamase-inhibitor protein II"/>
    <property type="match status" value="1"/>
</dbReference>
<sequence>MLHISLVGIGGAKIAEGNWHRSCKLLELFNLAHRSKPGLQIDLLHGSWKLSPQMSLDMLDPNPDGCVSLTVICGAAAQRRQLSSLRQAFAAIKDDGSVVSWGAAGVGGDSTPVADKLQEGVLQVVGNPLAFAAIKEDGSVVSWGSAVGGGDSSCVAGKLQKGVVQVFANPNAFAALKDDGSVVSWGNKHFGGNSSLVVDKLQQGV</sequence>
<name>A0A813J3K4_POLGL</name>
<evidence type="ECO:0000313" key="2">
    <source>
        <dbReference type="Proteomes" id="UP000626109"/>
    </source>
</evidence>